<sequence>MTLVFALPSYSSLSRHTRQPNVRRTQSFLLRNQNRTVVLPGEYLQFITPSDADSDTFWALEPRLDCLSNTQCKPEDTLPLPQQIQSVHHAVRVSNTADYPILLKSTTCKPFSARVILYPDGCLDQDTREKFKALNLEFDDVNTMVQVAKLRPLSTLAPPLFLSEKAGSPNTTGTPLRNYKTSLMSSNLRASQRPCGRAVLPNSLTTYTLEETAPLRSSTIALLHKNSLRFSAANTIICPRKAIVLGWVWSNGTLQASPHKLAALSSVEPPTTVQGLRSFVEAYMVLSHALPRFVELRDLPGPSHSRERIQRQNCVGRRTTAGLQNRPTAKLRKHWVTWSPCEIEALAIGAAIRHLPPSSFNPRIQSRYSLTAELVFKLTKSSREENSQLAQELPPACQQSAAILSTYVISPELRTYPPIMPAETHRNVWTLVAKSANSLWNLKILSFVASLLAMSSKALSRCLSLVVLPGRLPSWNALTSGEHTLTLAKLRSLHNGGATVRVDPAPGFCALATDPIVLSHGITLEIGRVREVWTQRDQLTDKQLPIVDRQLILTQNYSRQQNHTASAKARGGTNLPSAVVSVGDLVFLKGDRDKLKAREKYLVVGIREDLSCELWKFTSSQFHSKVYLVPMSECYPVTPTVLAQSLQGPIRGLHKPSSFDSDDDAAPVILPPRPSTVPAPSPVVHQPPACEPPTVPQPVHDALPAPACCLFHVLVIDVSCGFIKPSS</sequence>
<dbReference type="Proteomes" id="UP001249851">
    <property type="component" value="Unassembled WGS sequence"/>
</dbReference>
<name>A0AAD9Q515_ACRCE</name>
<reference evidence="1" key="1">
    <citation type="journal article" date="2023" name="G3 (Bethesda)">
        <title>Whole genome assembly and annotation of the endangered Caribbean coral Acropora cervicornis.</title>
        <authorList>
            <person name="Selwyn J.D."/>
            <person name="Vollmer S.V."/>
        </authorList>
    </citation>
    <scope>NUCLEOTIDE SEQUENCE</scope>
    <source>
        <strain evidence="1">K2</strain>
    </source>
</reference>
<organism evidence="1 2">
    <name type="scientific">Acropora cervicornis</name>
    <name type="common">Staghorn coral</name>
    <dbReference type="NCBI Taxonomy" id="6130"/>
    <lineage>
        <taxon>Eukaryota</taxon>
        <taxon>Metazoa</taxon>
        <taxon>Cnidaria</taxon>
        <taxon>Anthozoa</taxon>
        <taxon>Hexacorallia</taxon>
        <taxon>Scleractinia</taxon>
        <taxon>Astrocoeniina</taxon>
        <taxon>Acroporidae</taxon>
        <taxon>Acropora</taxon>
    </lineage>
</organism>
<keyword evidence="2" id="KW-1185">Reference proteome</keyword>
<reference evidence="1" key="2">
    <citation type="journal article" date="2023" name="Science">
        <title>Genomic signatures of disease resistance in endangered staghorn corals.</title>
        <authorList>
            <person name="Vollmer S.V."/>
            <person name="Selwyn J.D."/>
            <person name="Despard B.A."/>
            <person name="Roesel C.L."/>
        </authorList>
    </citation>
    <scope>NUCLEOTIDE SEQUENCE</scope>
    <source>
        <strain evidence="1">K2</strain>
    </source>
</reference>
<comment type="caution">
    <text evidence="1">The sequence shown here is derived from an EMBL/GenBank/DDBJ whole genome shotgun (WGS) entry which is preliminary data.</text>
</comment>
<protein>
    <submittedName>
        <fullName evidence="1">Uncharacterized protein</fullName>
    </submittedName>
</protein>
<evidence type="ECO:0000313" key="2">
    <source>
        <dbReference type="Proteomes" id="UP001249851"/>
    </source>
</evidence>
<evidence type="ECO:0000313" key="1">
    <source>
        <dbReference type="EMBL" id="KAK2554788.1"/>
    </source>
</evidence>
<gene>
    <name evidence="1" type="ORF">P5673_023757</name>
</gene>
<dbReference type="AlphaFoldDB" id="A0AAD9Q515"/>
<accession>A0AAD9Q515</accession>
<dbReference type="EMBL" id="JARQWQ010000067">
    <property type="protein sequence ID" value="KAK2554788.1"/>
    <property type="molecule type" value="Genomic_DNA"/>
</dbReference>
<proteinExistence type="predicted"/>